<dbReference type="InterPro" id="IPR020630">
    <property type="entry name" value="THF_DH/CycHdrlase_cat_dom"/>
</dbReference>
<accession>A0A804KDX5</accession>
<protein>
    <recommendedName>
        <fullName evidence="2">Tetrahydrofolate dehydrogenase/cyclohydrolase catalytic domain-containing protein</fullName>
    </recommendedName>
</protein>
<feature type="compositionally biased region" description="Basic and acidic residues" evidence="1">
    <location>
        <begin position="1"/>
        <end position="12"/>
    </location>
</feature>
<sequence>MGPKGIRSETALHKTNHSPSLHPIGLSSISSRSVTPSHTSSLATSIDGKAIARSFRNEIAVEVRSVPGLAVVNVGVRKDSQSYVSMKRKSCAEVGIRSIDVDFPEQISGVDVVAKVHELNDDPDVHGSSSRSSLFSTLLVISDDQELVPTEKDADGFHPLNFGKACNEEKRALISAMHSKGMS</sequence>
<name>A0A804KDX5_MUSAM</name>
<dbReference type="PANTHER" id="PTHR48099">
    <property type="entry name" value="C-1-TETRAHYDROFOLATE SYNTHASE, CYTOPLASMIC-RELATED"/>
    <property type="match status" value="1"/>
</dbReference>
<dbReference type="Proteomes" id="UP000012960">
    <property type="component" value="Unplaced"/>
</dbReference>
<dbReference type="PRINTS" id="PR00085">
    <property type="entry name" value="THFDHDRGNASE"/>
</dbReference>
<dbReference type="GO" id="GO:0004488">
    <property type="term" value="F:methylenetetrahydrofolate dehydrogenase (NADP+) activity"/>
    <property type="evidence" value="ECO:0000318"/>
    <property type="project" value="GO_Central"/>
</dbReference>
<keyword evidence="4" id="KW-1185">Reference proteome</keyword>
<proteinExistence type="predicted"/>
<dbReference type="InterPro" id="IPR046346">
    <property type="entry name" value="Aminoacid_DH-like_N_sf"/>
</dbReference>
<organism evidence="3 4">
    <name type="scientific">Musa acuminata subsp. malaccensis</name>
    <name type="common">Wild banana</name>
    <name type="synonym">Musa malaccensis</name>
    <dbReference type="NCBI Taxonomy" id="214687"/>
    <lineage>
        <taxon>Eukaryota</taxon>
        <taxon>Viridiplantae</taxon>
        <taxon>Streptophyta</taxon>
        <taxon>Embryophyta</taxon>
        <taxon>Tracheophyta</taxon>
        <taxon>Spermatophyta</taxon>
        <taxon>Magnoliopsida</taxon>
        <taxon>Liliopsida</taxon>
        <taxon>Zingiberales</taxon>
        <taxon>Musaceae</taxon>
        <taxon>Musa</taxon>
    </lineage>
</organism>
<reference evidence="3" key="1">
    <citation type="submission" date="2021-05" db="UniProtKB">
        <authorList>
            <consortium name="EnsemblPlants"/>
        </authorList>
    </citation>
    <scope>IDENTIFICATION</scope>
    <source>
        <strain evidence="3">subsp. malaccensis</strain>
    </source>
</reference>
<evidence type="ECO:0000259" key="2">
    <source>
        <dbReference type="Pfam" id="PF00763"/>
    </source>
</evidence>
<feature type="region of interest" description="Disordered" evidence="1">
    <location>
        <begin position="1"/>
        <end position="43"/>
    </location>
</feature>
<dbReference type="SUPFAM" id="SSF53223">
    <property type="entry name" value="Aminoacid dehydrogenase-like, N-terminal domain"/>
    <property type="match status" value="1"/>
</dbReference>
<dbReference type="EnsemblPlants" id="Ma08_t34070.1">
    <property type="protein sequence ID" value="Ma08_p34070.1"/>
    <property type="gene ID" value="Ma08_g34070"/>
</dbReference>
<dbReference type="Gene3D" id="3.40.50.10860">
    <property type="entry name" value="Leucine Dehydrogenase, chain A, domain 1"/>
    <property type="match status" value="1"/>
</dbReference>
<dbReference type="InterPro" id="IPR000672">
    <property type="entry name" value="THF_DH/CycHdrlase"/>
</dbReference>
<dbReference type="Gramene" id="Ma08_t34070.1">
    <property type="protein sequence ID" value="Ma08_p34070.1"/>
    <property type="gene ID" value="Ma08_g34070"/>
</dbReference>
<dbReference type="InParanoid" id="A0A804KDX5"/>
<dbReference type="GO" id="GO:0004477">
    <property type="term" value="F:methenyltetrahydrofolate cyclohydrolase activity"/>
    <property type="evidence" value="ECO:0000318"/>
    <property type="project" value="GO_Central"/>
</dbReference>
<evidence type="ECO:0000313" key="4">
    <source>
        <dbReference type="Proteomes" id="UP000012960"/>
    </source>
</evidence>
<feature type="domain" description="Tetrahydrofolate dehydrogenase/cyclohydrolase catalytic" evidence="2">
    <location>
        <begin position="46"/>
        <end position="127"/>
    </location>
</feature>
<evidence type="ECO:0000256" key="1">
    <source>
        <dbReference type="SAM" id="MobiDB-lite"/>
    </source>
</evidence>
<dbReference type="AlphaFoldDB" id="A0A804KDX5"/>
<dbReference type="Pfam" id="PF00763">
    <property type="entry name" value="THF_DHG_CYH"/>
    <property type="match status" value="1"/>
</dbReference>
<feature type="compositionally biased region" description="Low complexity" evidence="1">
    <location>
        <begin position="27"/>
        <end position="41"/>
    </location>
</feature>
<dbReference type="GO" id="GO:0005829">
    <property type="term" value="C:cytosol"/>
    <property type="evidence" value="ECO:0000318"/>
    <property type="project" value="GO_Central"/>
</dbReference>
<dbReference type="GO" id="GO:0035999">
    <property type="term" value="P:tetrahydrofolate interconversion"/>
    <property type="evidence" value="ECO:0000318"/>
    <property type="project" value="GO_Central"/>
</dbReference>
<dbReference type="PANTHER" id="PTHR48099:SF27">
    <property type="entry name" value="BIFUNCTIONAL PROTEIN FOLD 2"/>
    <property type="match status" value="1"/>
</dbReference>
<evidence type="ECO:0000313" key="3">
    <source>
        <dbReference type="EnsemblPlants" id="Ma08_p34070.1"/>
    </source>
</evidence>